<reference evidence="8 9" key="1">
    <citation type="submission" date="2024-04" db="EMBL/GenBank/DDBJ databases">
        <title>Tritrichomonas musculus Genome.</title>
        <authorList>
            <person name="Alves-Ferreira E."/>
            <person name="Grigg M."/>
            <person name="Lorenzi H."/>
            <person name="Galac M."/>
        </authorList>
    </citation>
    <scope>NUCLEOTIDE SEQUENCE [LARGE SCALE GENOMIC DNA]</scope>
    <source>
        <strain evidence="8 9">EAF2021</strain>
    </source>
</reference>
<dbReference type="InterPro" id="IPR009057">
    <property type="entry name" value="Homeodomain-like_sf"/>
</dbReference>
<evidence type="ECO:0000313" key="9">
    <source>
        <dbReference type="Proteomes" id="UP001470230"/>
    </source>
</evidence>
<keyword evidence="9" id="KW-1185">Reference proteome</keyword>
<dbReference type="PANTHER" id="PTHR46621">
    <property type="entry name" value="SNRNA-ACTIVATING PROTEIN COMPLEX SUBUNIT 4"/>
    <property type="match status" value="1"/>
</dbReference>
<dbReference type="PROSITE" id="PS50090">
    <property type="entry name" value="MYB_LIKE"/>
    <property type="match status" value="2"/>
</dbReference>
<sequence length="292" mass="34534">MQLFELTYLISKTFIHYFLFNFLNSLFFSYRSFFCLIFKSKVIIEIMTTPSSYSNELLFSKSLPNNLAQQNDKVILTSKYPVTDNNFNISVNPNVFINQIPIKATNITNCQTKKNANNSQNSLNNQATKKKRVFFTEDEDEKLKNLVKTYGTRKWSLISSLMDGRSSRQCRDRYFNYLVPGYFKGEWSNEEDDLLTNLYSQYGSKWSLLKKYFPGRTPNSLKNRWNYFLCKKYVNDEETQDSINIQVAQNEYNQVYYGEDYLNTVDFFATNDEFQLLTQNPDISYNFMVEQI</sequence>
<keyword evidence="5" id="KW-0472">Membrane</keyword>
<dbReference type="InterPro" id="IPR017930">
    <property type="entry name" value="Myb_dom"/>
</dbReference>
<evidence type="ECO:0000256" key="4">
    <source>
        <dbReference type="ARBA" id="ARBA00023242"/>
    </source>
</evidence>
<dbReference type="PROSITE" id="PS51294">
    <property type="entry name" value="HTH_MYB"/>
    <property type="match status" value="2"/>
</dbReference>
<gene>
    <name evidence="8" type="ORF">M9Y10_042621</name>
</gene>
<feature type="domain" description="Myb-like" evidence="6">
    <location>
        <begin position="179"/>
        <end position="229"/>
    </location>
</feature>
<dbReference type="Gene3D" id="1.10.10.60">
    <property type="entry name" value="Homeodomain-like"/>
    <property type="match status" value="2"/>
</dbReference>
<dbReference type="InterPro" id="IPR051575">
    <property type="entry name" value="Myb-like_DNA-bd"/>
</dbReference>
<dbReference type="PANTHER" id="PTHR46621:SF1">
    <property type="entry name" value="SNRNA-ACTIVATING PROTEIN COMPLEX SUBUNIT 4"/>
    <property type="match status" value="1"/>
</dbReference>
<evidence type="ECO:0000256" key="1">
    <source>
        <dbReference type="ARBA" id="ARBA00023015"/>
    </source>
</evidence>
<evidence type="ECO:0000259" key="6">
    <source>
        <dbReference type="PROSITE" id="PS50090"/>
    </source>
</evidence>
<organism evidence="8 9">
    <name type="scientific">Tritrichomonas musculus</name>
    <dbReference type="NCBI Taxonomy" id="1915356"/>
    <lineage>
        <taxon>Eukaryota</taxon>
        <taxon>Metamonada</taxon>
        <taxon>Parabasalia</taxon>
        <taxon>Tritrichomonadida</taxon>
        <taxon>Tritrichomonadidae</taxon>
        <taxon>Tritrichomonas</taxon>
    </lineage>
</organism>
<dbReference type="SMART" id="SM00717">
    <property type="entry name" value="SANT"/>
    <property type="match status" value="2"/>
</dbReference>
<dbReference type="EMBL" id="JAPFFF010000008">
    <property type="protein sequence ID" value="KAK8883529.1"/>
    <property type="molecule type" value="Genomic_DNA"/>
</dbReference>
<proteinExistence type="predicted"/>
<evidence type="ECO:0000256" key="5">
    <source>
        <dbReference type="SAM" id="Phobius"/>
    </source>
</evidence>
<evidence type="ECO:0000256" key="3">
    <source>
        <dbReference type="ARBA" id="ARBA00023163"/>
    </source>
</evidence>
<keyword evidence="5" id="KW-1133">Transmembrane helix</keyword>
<feature type="domain" description="HTH myb-type" evidence="7">
    <location>
        <begin position="127"/>
        <end position="182"/>
    </location>
</feature>
<dbReference type="InterPro" id="IPR001005">
    <property type="entry name" value="SANT/Myb"/>
</dbReference>
<dbReference type="Proteomes" id="UP001470230">
    <property type="component" value="Unassembled WGS sequence"/>
</dbReference>
<keyword evidence="5" id="KW-0812">Transmembrane</keyword>
<evidence type="ECO:0000256" key="2">
    <source>
        <dbReference type="ARBA" id="ARBA00023125"/>
    </source>
</evidence>
<feature type="transmembrane region" description="Helical" evidence="5">
    <location>
        <begin position="14"/>
        <end position="38"/>
    </location>
</feature>
<feature type="domain" description="HTH myb-type" evidence="7">
    <location>
        <begin position="184"/>
        <end position="233"/>
    </location>
</feature>
<keyword evidence="1" id="KW-0805">Transcription regulation</keyword>
<dbReference type="CDD" id="cd00167">
    <property type="entry name" value="SANT"/>
    <property type="match status" value="2"/>
</dbReference>
<accession>A0ABR2JXC6</accession>
<dbReference type="SUPFAM" id="SSF46689">
    <property type="entry name" value="Homeodomain-like"/>
    <property type="match status" value="1"/>
</dbReference>
<keyword evidence="3" id="KW-0804">Transcription</keyword>
<evidence type="ECO:0000259" key="7">
    <source>
        <dbReference type="PROSITE" id="PS51294"/>
    </source>
</evidence>
<keyword evidence="4" id="KW-0539">Nucleus</keyword>
<evidence type="ECO:0008006" key="10">
    <source>
        <dbReference type="Google" id="ProtNLM"/>
    </source>
</evidence>
<keyword evidence="2" id="KW-0238">DNA-binding</keyword>
<evidence type="ECO:0000313" key="8">
    <source>
        <dbReference type="EMBL" id="KAK8883529.1"/>
    </source>
</evidence>
<dbReference type="Pfam" id="PF00249">
    <property type="entry name" value="Myb_DNA-binding"/>
    <property type="match status" value="2"/>
</dbReference>
<feature type="domain" description="Myb-like" evidence="6">
    <location>
        <begin position="127"/>
        <end position="178"/>
    </location>
</feature>
<name>A0ABR2JXC6_9EUKA</name>
<comment type="caution">
    <text evidence="8">The sequence shown here is derived from an EMBL/GenBank/DDBJ whole genome shotgun (WGS) entry which is preliminary data.</text>
</comment>
<protein>
    <recommendedName>
        <fullName evidence="10">Myb-like DNA-binding domain containing protein</fullName>
    </recommendedName>
</protein>